<comment type="caution">
    <text evidence="4">The sequence shown here is derived from an EMBL/GenBank/DDBJ whole genome shotgun (WGS) entry which is preliminary data.</text>
</comment>
<evidence type="ECO:0000313" key="4">
    <source>
        <dbReference type="EMBL" id="POB02506.1"/>
    </source>
</evidence>
<evidence type="ECO:0000313" key="5">
    <source>
        <dbReference type="Proteomes" id="UP000243451"/>
    </source>
</evidence>
<dbReference type="Gene3D" id="3.40.50.1820">
    <property type="entry name" value="alpha/beta hydrolase"/>
    <property type="match status" value="1"/>
</dbReference>
<accession>A0A2P4ETA4</accession>
<dbReference type="SUPFAM" id="SSF53474">
    <property type="entry name" value="alpha/beta-Hydrolases"/>
    <property type="match status" value="1"/>
</dbReference>
<organism evidence="4 5">
    <name type="scientific">Halopseudomonas oceani</name>
    <dbReference type="NCBI Taxonomy" id="1708783"/>
    <lineage>
        <taxon>Bacteria</taxon>
        <taxon>Pseudomonadati</taxon>
        <taxon>Pseudomonadota</taxon>
        <taxon>Gammaproteobacteria</taxon>
        <taxon>Pseudomonadales</taxon>
        <taxon>Pseudomonadaceae</taxon>
        <taxon>Halopseudomonas</taxon>
    </lineage>
</organism>
<comment type="similarity">
    <text evidence="1">Belongs to the AB hydrolase superfamily. AB hydrolase 2 family.</text>
</comment>
<dbReference type="EMBL" id="PPSK01000013">
    <property type="protein sequence ID" value="POB02506.1"/>
    <property type="molecule type" value="Genomic_DNA"/>
</dbReference>
<keyword evidence="2" id="KW-0378">Hydrolase</keyword>
<reference evidence="4 5" key="1">
    <citation type="submission" date="2018-01" db="EMBL/GenBank/DDBJ databases">
        <title>Draft genome of the type strain Pseudomonas oceani DSM 100277 isolated from the deep water in Okinawa trough, northwestern Pacific Ocean.</title>
        <authorList>
            <person name="Gomila M."/>
            <person name="Mulet M."/>
            <person name="Garcia-Valdes E."/>
            <person name="Lalucat J."/>
        </authorList>
    </citation>
    <scope>NUCLEOTIDE SEQUENCE [LARGE SCALE GENOMIC DNA]</scope>
    <source>
        <strain evidence="4 5">DSM 100277</strain>
    </source>
</reference>
<dbReference type="AlphaFoldDB" id="A0A2P4ETA4"/>
<dbReference type="OrthoDB" id="9801763at2"/>
<dbReference type="GO" id="GO:0016787">
    <property type="term" value="F:hydrolase activity"/>
    <property type="evidence" value="ECO:0007669"/>
    <property type="project" value="UniProtKB-KW"/>
</dbReference>
<protein>
    <submittedName>
        <fullName evidence="4">Carboxylesterase</fullName>
    </submittedName>
</protein>
<feature type="domain" description="Phospholipase/carboxylesterase/thioesterase" evidence="3">
    <location>
        <begin position="3"/>
        <end position="212"/>
    </location>
</feature>
<dbReference type="RefSeq" id="WP_104739053.1">
    <property type="nucleotide sequence ID" value="NZ_BMHR01000008.1"/>
</dbReference>
<evidence type="ECO:0000256" key="1">
    <source>
        <dbReference type="ARBA" id="ARBA00006499"/>
    </source>
</evidence>
<proteinExistence type="inferred from homology"/>
<evidence type="ECO:0000259" key="3">
    <source>
        <dbReference type="Pfam" id="PF02230"/>
    </source>
</evidence>
<dbReference type="Pfam" id="PF02230">
    <property type="entry name" value="Abhydrolase_2"/>
    <property type="match status" value="1"/>
</dbReference>
<evidence type="ECO:0000256" key="2">
    <source>
        <dbReference type="ARBA" id="ARBA00022801"/>
    </source>
</evidence>
<name>A0A2P4ETA4_9GAMM</name>
<dbReference type="PANTHER" id="PTHR10655:SF17">
    <property type="entry name" value="LYSOPHOSPHOLIPASE-LIKE PROTEIN 1"/>
    <property type="match status" value="1"/>
</dbReference>
<keyword evidence="5" id="KW-1185">Reference proteome</keyword>
<dbReference type="PANTHER" id="PTHR10655">
    <property type="entry name" value="LYSOPHOSPHOLIPASE-RELATED"/>
    <property type="match status" value="1"/>
</dbReference>
<dbReference type="InterPro" id="IPR050565">
    <property type="entry name" value="LYPA1-2/EST-like"/>
</dbReference>
<dbReference type="InterPro" id="IPR029058">
    <property type="entry name" value="AB_hydrolase_fold"/>
</dbReference>
<dbReference type="InterPro" id="IPR003140">
    <property type="entry name" value="PLipase/COase/thioEstase"/>
</dbReference>
<gene>
    <name evidence="4" type="ORF">C1949_13775</name>
</gene>
<sequence>MSPHIIEPASPATRSVIWLHGLGADCYDFVPVVGALQLPADHGIRFIFPQAPTRPVTINGGFPMPCWYDILGMSPARAINQAHLDEAVALVRQLIDEQCAQGIALENIILAGFSQGGAVVLCTAVSSELPLGGVMALSTYGPGLEQLLQQHPMQHPLELFCAHGRFDEVLPLAMGREAHDLMQNAGHQTRWFEYPMGHEVCMDEIADIRHWLVERLGL</sequence>
<dbReference type="Proteomes" id="UP000243451">
    <property type="component" value="Unassembled WGS sequence"/>
</dbReference>